<reference evidence="2" key="1">
    <citation type="journal article" date="2005" name="Genome Res.">
        <title>Sequence, annotation, and analysis of synteny between rice chromosome 3 and diverged grass species.</title>
        <authorList>
            <consortium name="Rice Chromosome 3 Sequencing Consortium"/>
            <person name="Buell C.R."/>
            <person name="Yuan Q."/>
            <person name="Ouyang S."/>
            <person name="Liu J."/>
            <person name="Zhu W."/>
            <person name="Wang A."/>
            <person name="Maiti R."/>
            <person name="Haas B."/>
            <person name="Wortman J."/>
            <person name="Pertea M."/>
            <person name="Jones K.M."/>
            <person name="Kim M."/>
            <person name="Overton L."/>
            <person name="Tsitrin T."/>
            <person name="Fadrosh D."/>
            <person name="Bera J."/>
            <person name="Weaver B."/>
            <person name="Jin S."/>
            <person name="Johri S."/>
            <person name="Reardon M."/>
            <person name="Webb K."/>
            <person name="Hill J."/>
            <person name="Moffat K."/>
            <person name="Tallon L."/>
            <person name="Van Aken S."/>
            <person name="Lewis M."/>
            <person name="Utterback T."/>
            <person name="Feldblyum T."/>
            <person name="Zismann V."/>
            <person name="Iobst S."/>
            <person name="Hsiao J."/>
            <person name="de Vazeille A.R."/>
            <person name="Salzberg S.L."/>
            <person name="White O."/>
            <person name="Fraser C."/>
            <person name="Yu Y."/>
            <person name="Kim H."/>
            <person name="Rambo T."/>
            <person name="Currie J."/>
            <person name="Collura K."/>
            <person name="Kernodle-Thompson S."/>
            <person name="Wei F."/>
            <person name="Kudrna K."/>
            <person name="Ammiraju J.S."/>
            <person name="Luo M."/>
            <person name="Goicoechea J.L."/>
            <person name="Wing R.A."/>
            <person name="Henry D."/>
            <person name="Oates R."/>
            <person name="Palmer M."/>
            <person name="Pries G."/>
            <person name="Saski C."/>
            <person name="Simmons J."/>
            <person name="Soderlund C."/>
            <person name="Nelson W."/>
            <person name="de la Bastide M."/>
            <person name="Spiegel L."/>
            <person name="Nascimento L."/>
            <person name="Huang E."/>
            <person name="Preston R."/>
            <person name="Zutavern T."/>
            <person name="Palmer L."/>
            <person name="O'Shaughnessy A."/>
            <person name="Dike S."/>
            <person name="McCombie W.R."/>
            <person name="Minx P."/>
            <person name="Cordum H."/>
            <person name="Wilson R."/>
            <person name="Jin W."/>
            <person name="Lee H.R."/>
            <person name="Jiang J."/>
            <person name="Jackson S."/>
        </authorList>
    </citation>
    <scope>NUCLEOTIDE SEQUENCE [LARGE SCALE GENOMIC DNA]</scope>
</reference>
<dbReference type="AlphaFoldDB" id="Q10M92"/>
<sequence length="127" mass="13268">MDCVGSGKEGGVSLEETVPLLEYMRLSQSAWLPDDMDPLKSDANGEPAADADGDAEAVGSGAEGIEASQGAPVPAAVAATKADSVEADRVRAMRHWKEGIGELSCGPKAIFDISCNFSLRLTQKLLF</sequence>
<feature type="region of interest" description="Disordered" evidence="1">
    <location>
        <begin position="34"/>
        <end position="76"/>
    </location>
</feature>
<evidence type="ECO:0000313" key="2">
    <source>
        <dbReference type="EMBL" id="ABF95642.1"/>
    </source>
</evidence>
<gene>
    <name evidence="2" type="ordered locus">LOC_Os03g20320</name>
</gene>
<dbReference type="EMBL" id="DP000009">
    <property type="protein sequence ID" value="ABF95642.1"/>
    <property type="molecule type" value="Genomic_DNA"/>
</dbReference>
<accession>Q10M92</accession>
<reference evidence="2" key="2">
    <citation type="submission" date="2006-06" db="EMBL/GenBank/DDBJ databases">
        <authorList>
            <person name="Buell R."/>
            <person name="Wing R.A."/>
            <person name="McCombie W.A."/>
            <person name="Ouyang S."/>
        </authorList>
    </citation>
    <scope>NUCLEOTIDE SEQUENCE</scope>
</reference>
<evidence type="ECO:0000256" key="1">
    <source>
        <dbReference type="SAM" id="MobiDB-lite"/>
    </source>
</evidence>
<protein>
    <submittedName>
        <fullName evidence="2">Uncharacterized protein</fullName>
    </submittedName>
</protein>
<organism evidence="2">
    <name type="scientific">Oryza sativa subsp. japonica</name>
    <name type="common">Rice</name>
    <dbReference type="NCBI Taxonomy" id="39947"/>
    <lineage>
        <taxon>Eukaryota</taxon>
        <taxon>Viridiplantae</taxon>
        <taxon>Streptophyta</taxon>
        <taxon>Embryophyta</taxon>
        <taxon>Tracheophyta</taxon>
        <taxon>Spermatophyta</taxon>
        <taxon>Magnoliopsida</taxon>
        <taxon>Liliopsida</taxon>
        <taxon>Poales</taxon>
        <taxon>Poaceae</taxon>
        <taxon>BOP clade</taxon>
        <taxon>Oryzoideae</taxon>
        <taxon>Oryzeae</taxon>
        <taxon>Oryzinae</taxon>
        <taxon>Oryza</taxon>
        <taxon>Oryza sativa</taxon>
    </lineage>
</organism>
<proteinExistence type="predicted"/>
<name>Q10M92_ORYSJ</name>